<proteinExistence type="predicted"/>
<keyword evidence="3" id="KW-0732">Signal</keyword>
<comment type="caution">
    <text evidence="5">The sequence shown here is derived from an EMBL/GenBank/DDBJ whole genome shotgun (WGS) entry which is preliminary data.</text>
</comment>
<evidence type="ECO:0000256" key="1">
    <source>
        <dbReference type="ARBA" id="ARBA00022723"/>
    </source>
</evidence>
<dbReference type="InterPro" id="IPR002477">
    <property type="entry name" value="Peptidoglycan-bd-like"/>
</dbReference>
<dbReference type="InterPro" id="IPR000923">
    <property type="entry name" value="BlueCu_1"/>
</dbReference>
<dbReference type="PANTHER" id="PTHR36507">
    <property type="entry name" value="BLL1555 PROTEIN"/>
    <property type="match status" value="1"/>
</dbReference>
<dbReference type="InterPro" id="IPR013783">
    <property type="entry name" value="Ig-like_fold"/>
</dbReference>
<dbReference type="Proteomes" id="UP000034273">
    <property type="component" value="Unassembled WGS sequence"/>
</dbReference>
<feature type="domain" description="PKD" evidence="4">
    <location>
        <begin position="175"/>
        <end position="248"/>
    </location>
</feature>
<feature type="chain" id="PRO_5002541785" evidence="3">
    <location>
        <begin position="24"/>
        <end position="475"/>
    </location>
</feature>
<dbReference type="PANTHER" id="PTHR36507:SF1">
    <property type="entry name" value="BLL1555 PROTEIN"/>
    <property type="match status" value="1"/>
</dbReference>
<dbReference type="Pfam" id="PF01471">
    <property type="entry name" value="PG_binding_1"/>
    <property type="match status" value="1"/>
</dbReference>
<sequence>MRVLGTIGVVVLFGFSFSLPFSAGAVTVDELTAQVNALLQQVQSLQSQVGGTTSTTATASNSSAFCPGIGRSLKSGSTGDDVTRLQQFLAQDSAIYPEAKATSYYGALTEAAVKRWQTKFHIVSSGTPATTGYGLVGPRTAAAIAIVCGGGSYNGITSAGTTGTGITNSPVGGFIKVTPIQGAAPLTVSIEATINTTQSCSAATYILDFGDQSTPQILPVSAGICAQLVNMLTHTYISEGTFTITLSAGGHKTTASVQVGGTSTQTQSGAASVSITDNAFTPKVLTVQPGTKVTWTNAGTMSHSVTADNDSFYSATLQHGQTYSQTFTVAGTYPYYCAFHGGVGGIGMSGSIVVTSSANTNTNTTNTTTNTATTSANTYYGTTVASTPETVSYGKLAVTPGISGNALMVQVQFDLPGCPSFALDWGDDSSPVTSGATQCSQNMVLNHTYVDSGSYTIELDRGARIDRASVVLWGN</sequence>
<dbReference type="InterPro" id="IPR035986">
    <property type="entry name" value="PKD_dom_sf"/>
</dbReference>
<dbReference type="AlphaFoldDB" id="A0A0G1ZZ67"/>
<dbReference type="PROSITE" id="PS50093">
    <property type="entry name" value="PKD"/>
    <property type="match status" value="1"/>
</dbReference>
<gene>
    <name evidence="5" type="ORF">UY67_C0001G0071</name>
</gene>
<dbReference type="PATRIC" id="fig|1618671.3.peg.75"/>
<dbReference type="SUPFAM" id="SSF49299">
    <property type="entry name" value="PKD domain"/>
    <property type="match status" value="1"/>
</dbReference>
<keyword evidence="1" id="KW-0479">Metal-binding</keyword>
<dbReference type="Pfam" id="PF00127">
    <property type="entry name" value="Copper-bind"/>
    <property type="match status" value="1"/>
</dbReference>
<dbReference type="Gene3D" id="2.60.40.420">
    <property type="entry name" value="Cupredoxins - blue copper proteins"/>
    <property type="match status" value="1"/>
</dbReference>
<dbReference type="EMBL" id="LCQW01000001">
    <property type="protein sequence ID" value="KKW25069.1"/>
    <property type="molecule type" value="Genomic_DNA"/>
</dbReference>
<dbReference type="Pfam" id="PF00801">
    <property type="entry name" value="PKD"/>
    <property type="match status" value="1"/>
</dbReference>
<dbReference type="InterPro" id="IPR036366">
    <property type="entry name" value="PGBDSf"/>
</dbReference>
<keyword evidence="2" id="KW-0186">Copper</keyword>
<dbReference type="InterPro" id="IPR036365">
    <property type="entry name" value="PGBD-like_sf"/>
</dbReference>
<organism evidence="5 6">
    <name type="scientific">Candidatus Kaiserbacteria bacterium GW2011_GWA2_52_12</name>
    <dbReference type="NCBI Taxonomy" id="1618671"/>
    <lineage>
        <taxon>Bacteria</taxon>
        <taxon>Candidatus Kaiseribacteriota</taxon>
    </lineage>
</organism>
<evidence type="ECO:0000259" key="4">
    <source>
        <dbReference type="PROSITE" id="PS50093"/>
    </source>
</evidence>
<dbReference type="Gene3D" id="1.10.101.10">
    <property type="entry name" value="PGBD-like superfamily/PGBD"/>
    <property type="match status" value="1"/>
</dbReference>
<evidence type="ECO:0000256" key="3">
    <source>
        <dbReference type="SAM" id="SignalP"/>
    </source>
</evidence>
<protein>
    <submittedName>
        <fullName evidence="5">Blue (Type 1) copper domain protein</fullName>
    </submittedName>
</protein>
<feature type="signal peptide" evidence="3">
    <location>
        <begin position="1"/>
        <end position="23"/>
    </location>
</feature>
<dbReference type="Gene3D" id="2.60.40.10">
    <property type="entry name" value="Immunoglobulins"/>
    <property type="match status" value="1"/>
</dbReference>
<dbReference type="InterPro" id="IPR000601">
    <property type="entry name" value="PKD_dom"/>
</dbReference>
<evidence type="ECO:0000313" key="5">
    <source>
        <dbReference type="EMBL" id="KKW25069.1"/>
    </source>
</evidence>
<dbReference type="InterPro" id="IPR008972">
    <property type="entry name" value="Cupredoxin"/>
</dbReference>
<accession>A0A0G1ZZ67</accession>
<dbReference type="GO" id="GO:0005507">
    <property type="term" value="F:copper ion binding"/>
    <property type="evidence" value="ECO:0007669"/>
    <property type="project" value="InterPro"/>
</dbReference>
<dbReference type="InterPro" id="IPR052721">
    <property type="entry name" value="ET_Amicyanin"/>
</dbReference>
<name>A0A0G1ZZ67_9BACT</name>
<dbReference type="SUPFAM" id="SSF47090">
    <property type="entry name" value="PGBD-like"/>
    <property type="match status" value="1"/>
</dbReference>
<evidence type="ECO:0000256" key="2">
    <source>
        <dbReference type="ARBA" id="ARBA00023008"/>
    </source>
</evidence>
<reference evidence="5 6" key="1">
    <citation type="journal article" date="2015" name="Nature">
        <title>rRNA introns, odd ribosomes, and small enigmatic genomes across a large radiation of phyla.</title>
        <authorList>
            <person name="Brown C.T."/>
            <person name="Hug L.A."/>
            <person name="Thomas B.C."/>
            <person name="Sharon I."/>
            <person name="Castelle C.J."/>
            <person name="Singh A."/>
            <person name="Wilkins M.J."/>
            <person name="Williams K.H."/>
            <person name="Banfield J.F."/>
        </authorList>
    </citation>
    <scope>NUCLEOTIDE SEQUENCE [LARGE SCALE GENOMIC DNA]</scope>
</reference>
<evidence type="ECO:0000313" key="6">
    <source>
        <dbReference type="Proteomes" id="UP000034273"/>
    </source>
</evidence>
<dbReference type="SUPFAM" id="SSF49503">
    <property type="entry name" value="Cupredoxins"/>
    <property type="match status" value="1"/>
</dbReference>
<dbReference type="GO" id="GO:0009055">
    <property type="term" value="F:electron transfer activity"/>
    <property type="evidence" value="ECO:0007669"/>
    <property type="project" value="InterPro"/>
</dbReference>